<dbReference type="Gene3D" id="3.40.50.200">
    <property type="entry name" value="Peptidase S8/S53 domain"/>
    <property type="match status" value="1"/>
</dbReference>
<evidence type="ECO:0000259" key="7">
    <source>
        <dbReference type="Pfam" id="PF00082"/>
    </source>
</evidence>
<dbReference type="Pfam" id="PF00082">
    <property type="entry name" value="Peptidase_S8"/>
    <property type="match status" value="1"/>
</dbReference>
<dbReference type="PROSITE" id="PS51892">
    <property type="entry name" value="SUBTILASE"/>
    <property type="match status" value="1"/>
</dbReference>
<feature type="signal peptide" evidence="6">
    <location>
        <begin position="1"/>
        <end position="20"/>
    </location>
</feature>
<comment type="caution">
    <text evidence="9">The sequence shown here is derived from an EMBL/GenBank/DDBJ whole genome shotgun (WGS) entry which is preliminary data.</text>
</comment>
<comment type="similarity">
    <text evidence="1 5">Belongs to the peptidase S8 family.</text>
</comment>
<proteinExistence type="inferred from homology"/>
<keyword evidence="6" id="KW-0732">Signal</keyword>
<feature type="active site" description="Charge relay system" evidence="5">
    <location>
        <position position="372"/>
    </location>
</feature>
<dbReference type="PANTHER" id="PTHR43806:SF11">
    <property type="entry name" value="CEREVISIN-RELATED"/>
    <property type="match status" value="1"/>
</dbReference>
<name>A0ABV6YJY4_UNCEI</name>
<dbReference type="SUPFAM" id="SSF52743">
    <property type="entry name" value="Subtilisin-like"/>
    <property type="match status" value="1"/>
</dbReference>
<reference evidence="9 10" key="1">
    <citation type="submission" date="2024-09" db="EMBL/GenBank/DDBJ databases">
        <authorList>
            <person name="D'Angelo T."/>
        </authorList>
    </citation>
    <scope>NUCLEOTIDE SEQUENCE [LARGE SCALE GENOMIC DNA]</scope>
    <source>
        <strain evidence="9">SAG AM-320-E07</strain>
    </source>
</reference>
<protein>
    <submittedName>
        <fullName evidence="9">S8 family serine peptidase</fullName>
    </submittedName>
</protein>
<sequence length="868" mass="93102">MRPSMLLLLALVLSCSFSSASQDDLRKGSLIVHHPPGLQYTAGFDSSTSICDSIHITTCEDINPSVPADSSSVWFVMAAWGESKTFAGIEFGFGPYEGTAYIIIESGPCFPVGGLEIPDDEWPSPLTGTAMTAWPPWEGSFVPVYYFAGYAYAETEIAIQGSDPGTVATVVNSVIEDIEEFEIRPSRCGILGIGRSGATARPNHWTSQEILAWFVPGVIDMPTGTTHASLEEVEVSSPSLDSLLSAHSVAQVSSTFLGAVKDTVGFMSRLGNLVYLTDLTNEFTLVASSSAHAESLAAALEADASVLRAVPNGGVIEYLEVFPDELDSLAATEHWHLHNEGGGGCEAGWDIDAPAAWEIERGDAEIRIGLLDGAVYPHVDIRDFAWCGDSDPSGHSTKVAGLTGARTNNGMGIAAVDWYASVACYTMDEGVHHGGDSLDAVALMPVIREAIAEGRSSILNCSWLMEGPAASLLRSAFIDAYKADVLVVAGIGNGENETPGYPASWEEGILAVGGIDCHGDAMQDWTHSEHVDVAAPAVDIYTTTLDDQYGSFSGTSAATPIVTGVASLLMAHSVHQGLNLSNDDVAQLIRLGAVDVGVSGWDDLTGWGYVNACSSLTFVGEPWIHRLRHAAWTGYNWMHAEDPATYTLCDVPEWGEPERFSGKLILRKIEVRQEVPMWSVFEALPPVVWGRGSSSHMRGLADVEPGGKLWGYGYCDSVGTLDLSDTTAVLRTWVYHDPVADRYFPCPPAEVSWAYSVFSDGGWCHVDGEERSESVGRSRSLRVLGANPQVRGATFMLRLTESEALKASIFDIQGRLVKVITDGTFTAGEVGISWDGRDDVGEPANSGVYWVRVDSSGKIVTKRFVMLD</sequence>
<dbReference type="PANTHER" id="PTHR43806">
    <property type="entry name" value="PEPTIDASE S8"/>
    <property type="match status" value="1"/>
</dbReference>
<evidence type="ECO:0000256" key="2">
    <source>
        <dbReference type="ARBA" id="ARBA00022670"/>
    </source>
</evidence>
<dbReference type="EMBL" id="JBHPKH010000026">
    <property type="protein sequence ID" value="MFC1572637.1"/>
    <property type="molecule type" value="Genomic_DNA"/>
</dbReference>
<feature type="active site" description="Charge relay system" evidence="5">
    <location>
        <position position="556"/>
    </location>
</feature>
<feature type="domain" description="FlgD/Vpr Ig-like" evidence="8">
    <location>
        <begin position="800"/>
        <end position="856"/>
    </location>
</feature>
<evidence type="ECO:0000313" key="9">
    <source>
        <dbReference type="EMBL" id="MFC1572637.1"/>
    </source>
</evidence>
<keyword evidence="4 5" id="KW-0720">Serine protease</keyword>
<dbReference type="PROSITE" id="PS51257">
    <property type="entry name" value="PROKAR_LIPOPROTEIN"/>
    <property type="match status" value="1"/>
</dbReference>
<organism evidence="9 10">
    <name type="scientific">Eiseniibacteriota bacterium</name>
    <dbReference type="NCBI Taxonomy" id="2212470"/>
    <lineage>
        <taxon>Bacteria</taxon>
        <taxon>Candidatus Eiseniibacteriota</taxon>
    </lineage>
</organism>
<evidence type="ECO:0000256" key="1">
    <source>
        <dbReference type="ARBA" id="ARBA00011073"/>
    </source>
</evidence>
<dbReference type="InterPro" id="IPR026444">
    <property type="entry name" value="Secre_tail"/>
</dbReference>
<keyword evidence="2 5" id="KW-0645">Protease</keyword>
<evidence type="ECO:0000256" key="4">
    <source>
        <dbReference type="ARBA" id="ARBA00022825"/>
    </source>
</evidence>
<dbReference type="Pfam" id="PF13860">
    <property type="entry name" value="FlgD_ig"/>
    <property type="match status" value="1"/>
</dbReference>
<feature type="active site" description="Charge relay system" evidence="5">
    <location>
        <position position="395"/>
    </location>
</feature>
<dbReference type="InterPro" id="IPR015500">
    <property type="entry name" value="Peptidase_S8_subtilisin-rel"/>
</dbReference>
<dbReference type="InterPro" id="IPR000209">
    <property type="entry name" value="Peptidase_S8/S53_dom"/>
</dbReference>
<keyword evidence="10" id="KW-1185">Reference proteome</keyword>
<dbReference type="Proteomes" id="UP001593833">
    <property type="component" value="Unassembled WGS sequence"/>
</dbReference>
<feature type="domain" description="Peptidase S8/S53" evidence="7">
    <location>
        <begin position="390"/>
        <end position="608"/>
    </location>
</feature>
<dbReference type="InterPro" id="IPR023828">
    <property type="entry name" value="Peptidase_S8_Ser-AS"/>
</dbReference>
<feature type="chain" id="PRO_5045887664" evidence="6">
    <location>
        <begin position="21"/>
        <end position="868"/>
    </location>
</feature>
<dbReference type="NCBIfam" id="TIGR04183">
    <property type="entry name" value="Por_Secre_tail"/>
    <property type="match status" value="1"/>
</dbReference>
<dbReference type="PRINTS" id="PR00723">
    <property type="entry name" value="SUBTILISIN"/>
</dbReference>
<gene>
    <name evidence="9" type="ORF">ACFL6M_03455</name>
</gene>
<dbReference type="InterPro" id="IPR025965">
    <property type="entry name" value="FlgD/Vpr_Ig-like"/>
</dbReference>
<dbReference type="InterPro" id="IPR036852">
    <property type="entry name" value="Peptidase_S8/S53_dom_sf"/>
</dbReference>
<evidence type="ECO:0000256" key="3">
    <source>
        <dbReference type="ARBA" id="ARBA00022801"/>
    </source>
</evidence>
<evidence type="ECO:0000313" key="10">
    <source>
        <dbReference type="Proteomes" id="UP001593833"/>
    </source>
</evidence>
<evidence type="ECO:0000256" key="6">
    <source>
        <dbReference type="SAM" id="SignalP"/>
    </source>
</evidence>
<keyword evidence="3 5" id="KW-0378">Hydrolase</keyword>
<evidence type="ECO:0000259" key="8">
    <source>
        <dbReference type="Pfam" id="PF13860"/>
    </source>
</evidence>
<dbReference type="Gene3D" id="2.60.40.4070">
    <property type="match status" value="1"/>
</dbReference>
<evidence type="ECO:0000256" key="5">
    <source>
        <dbReference type="PROSITE-ProRule" id="PRU01240"/>
    </source>
</evidence>
<dbReference type="InterPro" id="IPR050131">
    <property type="entry name" value="Peptidase_S8_subtilisin-like"/>
</dbReference>
<dbReference type="PROSITE" id="PS00138">
    <property type="entry name" value="SUBTILASE_SER"/>
    <property type="match status" value="1"/>
</dbReference>
<accession>A0ABV6YJY4</accession>